<protein>
    <submittedName>
        <fullName evidence="2">Uncharacterized protein</fullName>
    </submittedName>
</protein>
<feature type="compositionally biased region" description="Basic and acidic residues" evidence="1">
    <location>
        <begin position="1"/>
        <end position="41"/>
    </location>
</feature>
<organism evidence="2 3">
    <name type="scientific">Paeniglutamicibacter gangotriensis Lz1y</name>
    <dbReference type="NCBI Taxonomy" id="1276920"/>
    <lineage>
        <taxon>Bacteria</taxon>
        <taxon>Bacillati</taxon>
        <taxon>Actinomycetota</taxon>
        <taxon>Actinomycetes</taxon>
        <taxon>Micrococcales</taxon>
        <taxon>Micrococcaceae</taxon>
        <taxon>Paeniglutamicibacter</taxon>
    </lineage>
</organism>
<evidence type="ECO:0000313" key="3">
    <source>
        <dbReference type="Proteomes" id="UP000012015"/>
    </source>
</evidence>
<evidence type="ECO:0000313" key="2">
    <source>
        <dbReference type="EMBL" id="EMQ99891.1"/>
    </source>
</evidence>
<feature type="compositionally biased region" description="Basic and acidic residues" evidence="1">
    <location>
        <begin position="62"/>
        <end position="72"/>
    </location>
</feature>
<feature type="region of interest" description="Disordered" evidence="1">
    <location>
        <begin position="1"/>
        <end position="155"/>
    </location>
</feature>
<gene>
    <name evidence="2" type="ORF">ADIAG_00997</name>
</gene>
<reference evidence="2 3" key="1">
    <citation type="journal article" date="2013" name="Genome Announc.">
        <title>Draft Genome Sequence of Arthrobacter gangotriensis Strain Lz1yT, Isolated from a Penguin Rookery Soil Sample Collected in Antarctica, near the Indian Station Dakshin Gangotri.</title>
        <authorList>
            <person name="Shivaji S."/>
            <person name="Ara S."/>
            <person name="Bandi S."/>
            <person name="Singh A."/>
            <person name="Kumar Pinnaka A."/>
        </authorList>
    </citation>
    <scope>NUCLEOTIDE SEQUENCE [LARGE SCALE GENOMIC DNA]</scope>
    <source>
        <strain evidence="2 3">Lz1y</strain>
    </source>
</reference>
<feature type="compositionally biased region" description="Basic and acidic residues" evidence="1">
    <location>
        <begin position="81"/>
        <end position="111"/>
    </location>
</feature>
<keyword evidence="3" id="KW-1185">Reference proteome</keyword>
<accession>M7MXT6</accession>
<dbReference type="Pfam" id="PF20088">
    <property type="entry name" value="DUF6480"/>
    <property type="match status" value="1"/>
</dbReference>
<dbReference type="AlphaFoldDB" id="M7MXT6"/>
<dbReference type="EMBL" id="AOCK01000002">
    <property type="protein sequence ID" value="EMQ99891.1"/>
    <property type="molecule type" value="Genomic_DNA"/>
</dbReference>
<feature type="compositionally biased region" description="Acidic residues" evidence="1">
    <location>
        <begin position="42"/>
        <end position="53"/>
    </location>
</feature>
<name>M7MXT6_9MICC</name>
<dbReference type="Proteomes" id="UP000012015">
    <property type="component" value="Unassembled WGS sequence"/>
</dbReference>
<proteinExistence type="predicted"/>
<dbReference type="PATRIC" id="fig|1276920.7.peg.999"/>
<evidence type="ECO:0000256" key="1">
    <source>
        <dbReference type="SAM" id="MobiDB-lite"/>
    </source>
</evidence>
<sequence>MGYGHDPFEEPERGDRSHENDARSDEGREQGDENILERDNNDPLDLEPDDPEWSDVPAALHAQERRRRDPAPEKATTTTNKTDREKLMGEKSIPEKNTGKRANEQEDETKTHNASTSNPDPVEQKITGLEPGGGVPPGETPPGEGSMSQDQGHDE</sequence>
<feature type="compositionally biased region" description="Polar residues" evidence="1">
    <location>
        <begin position="146"/>
        <end position="155"/>
    </location>
</feature>
<dbReference type="InterPro" id="IPR045512">
    <property type="entry name" value="DUF6480"/>
</dbReference>
<comment type="caution">
    <text evidence="2">The sequence shown here is derived from an EMBL/GenBank/DDBJ whole genome shotgun (WGS) entry which is preliminary data.</text>
</comment>